<evidence type="ECO:0000313" key="1">
    <source>
        <dbReference type="EMBL" id="MFD1799074.1"/>
    </source>
</evidence>
<dbReference type="Proteomes" id="UP001597285">
    <property type="component" value="Unassembled WGS sequence"/>
</dbReference>
<dbReference type="RefSeq" id="WP_257721131.1">
    <property type="nucleotide sequence ID" value="NZ_JBHSQC010000015.1"/>
</dbReference>
<protein>
    <recommendedName>
        <fullName evidence="3">HTH arsR-type domain-containing protein</fullName>
    </recommendedName>
</protein>
<proteinExistence type="predicted"/>
<dbReference type="EMBL" id="JBHUFF010000008">
    <property type="protein sequence ID" value="MFD1799074.1"/>
    <property type="molecule type" value="Genomic_DNA"/>
</dbReference>
<name>A0ABW4NLK7_9LACT</name>
<accession>A0ABW4NLK7</accession>
<comment type="caution">
    <text evidence="1">The sequence shown here is derived from an EMBL/GenBank/DDBJ whole genome shotgun (WGS) entry which is preliminary data.</text>
</comment>
<gene>
    <name evidence="1" type="ORF">ACFSBK_04255</name>
</gene>
<reference evidence="2" key="1">
    <citation type="journal article" date="2019" name="Int. J. Syst. Evol. Microbiol.">
        <title>The Global Catalogue of Microorganisms (GCM) 10K type strain sequencing project: providing services to taxonomists for standard genome sequencing and annotation.</title>
        <authorList>
            <consortium name="The Broad Institute Genomics Platform"/>
            <consortium name="The Broad Institute Genome Sequencing Center for Infectious Disease"/>
            <person name="Wu L."/>
            <person name="Ma J."/>
        </authorList>
    </citation>
    <scope>NUCLEOTIDE SEQUENCE [LARGE SCALE GENOMIC DNA]</scope>
    <source>
        <strain evidence="2">KCTC 42143</strain>
    </source>
</reference>
<organism evidence="1 2">
    <name type="scientific">Carnobacterium antarcticum</name>
    <dbReference type="NCBI Taxonomy" id="2126436"/>
    <lineage>
        <taxon>Bacteria</taxon>
        <taxon>Bacillati</taxon>
        <taxon>Bacillota</taxon>
        <taxon>Bacilli</taxon>
        <taxon>Lactobacillales</taxon>
        <taxon>Carnobacteriaceae</taxon>
        <taxon>Carnobacterium</taxon>
    </lineage>
</organism>
<keyword evidence="2" id="KW-1185">Reference proteome</keyword>
<sequence>MTDKTVTEGADMIGVTKQTVQYHLKSLPANCTTKFFIKSA</sequence>
<evidence type="ECO:0000313" key="2">
    <source>
        <dbReference type="Proteomes" id="UP001597285"/>
    </source>
</evidence>
<evidence type="ECO:0008006" key="3">
    <source>
        <dbReference type="Google" id="ProtNLM"/>
    </source>
</evidence>